<organism evidence="1">
    <name type="scientific">marine sediment metagenome</name>
    <dbReference type="NCBI Taxonomy" id="412755"/>
    <lineage>
        <taxon>unclassified sequences</taxon>
        <taxon>metagenomes</taxon>
        <taxon>ecological metagenomes</taxon>
    </lineage>
</organism>
<dbReference type="EMBL" id="LAZR01005016">
    <property type="protein sequence ID" value="KKN03608.1"/>
    <property type="molecule type" value="Genomic_DNA"/>
</dbReference>
<gene>
    <name evidence="1" type="ORF">LCGC14_1105960</name>
</gene>
<comment type="caution">
    <text evidence="1">The sequence shown here is derived from an EMBL/GenBank/DDBJ whole genome shotgun (WGS) entry which is preliminary data.</text>
</comment>
<protein>
    <submittedName>
        <fullName evidence="1">Uncharacterized protein</fullName>
    </submittedName>
</protein>
<dbReference type="AlphaFoldDB" id="A0A0F9QED2"/>
<evidence type="ECO:0000313" key="1">
    <source>
        <dbReference type="EMBL" id="KKN03608.1"/>
    </source>
</evidence>
<reference evidence="1" key="1">
    <citation type="journal article" date="2015" name="Nature">
        <title>Complex archaea that bridge the gap between prokaryotes and eukaryotes.</title>
        <authorList>
            <person name="Spang A."/>
            <person name="Saw J.H."/>
            <person name="Jorgensen S.L."/>
            <person name="Zaremba-Niedzwiedzka K."/>
            <person name="Martijn J."/>
            <person name="Lind A.E."/>
            <person name="van Eijk R."/>
            <person name="Schleper C."/>
            <person name="Guy L."/>
            <person name="Ettema T.J."/>
        </authorList>
    </citation>
    <scope>NUCLEOTIDE SEQUENCE</scope>
</reference>
<accession>A0A0F9QED2</accession>
<proteinExistence type="predicted"/>
<sequence>MRERVTVLPDAGRAEMLRRAGYANDGKSKRRKRLSRFTGKHYAIWRAQQAREGNAQGTLT</sequence>
<name>A0A0F9QED2_9ZZZZ</name>